<dbReference type="PANTHER" id="PTHR11328:SF28">
    <property type="entry name" value="MAJOR FACILITATOR SUPERFAMILY DOMAIN-CONTAINING PROTEIN 12"/>
    <property type="match status" value="1"/>
</dbReference>
<dbReference type="AlphaFoldDB" id="A0A6I4T8T3"/>
<feature type="transmembrane region" description="Helical" evidence="2">
    <location>
        <begin position="109"/>
        <end position="137"/>
    </location>
</feature>
<proteinExistence type="inferred from homology"/>
<feature type="transmembrane region" description="Helical" evidence="2">
    <location>
        <begin position="84"/>
        <end position="103"/>
    </location>
</feature>
<feature type="transmembrane region" description="Helical" evidence="2">
    <location>
        <begin position="304"/>
        <end position="324"/>
    </location>
</feature>
<comment type="caution">
    <text evidence="3">The sequence shown here is derived from an EMBL/GenBank/DDBJ whole genome shotgun (WGS) entry which is preliminary data.</text>
</comment>
<name>A0A6I4T8T3_9SPHN</name>
<dbReference type="Proteomes" id="UP000439522">
    <property type="component" value="Unassembled WGS sequence"/>
</dbReference>
<keyword evidence="2" id="KW-1133">Transmembrane helix</keyword>
<evidence type="ECO:0000313" key="3">
    <source>
        <dbReference type="EMBL" id="MXO73612.1"/>
    </source>
</evidence>
<keyword evidence="2" id="KW-0812">Transmembrane</keyword>
<dbReference type="OrthoDB" id="9764596at2"/>
<feature type="transmembrane region" description="Helical" evidence="2">
    <location>
        <begin position="336"/>
        <end position="357"/>
    </location>
</feature>
<feature type="transmembrane region" description="Helical" evidence="2">
    <location>
        <begin position="149"/>
        <end position="170"/>
    </location>
</feature>
<feature type="transmembrane region" description="Helical" evidence="2">
    <location>
        <begin position="46"/>
        <end position="63"/>
    </location>
</feature>
<accession>A0A6I4T8T3</accession>
<sequence>MTPVTGRVPARLAIGNGLGSAAYGIKDNGFSTFLLLFYNQVLGMDARLVSLALLIALVFDGLIDPVVGHISDRTSTRWGRRLPYLYFAPIPLGMAWILLWSPVGAASFPVLLLSAMAVRAAVAFCEVPSAALVAEITRDYDERTRLTRLRYLFAWGGGLLMLLLAYGVFLPNAMLAREGYRTYGYVGAGLMVAAVLASAFLQHRWIAHPSVVRAPAERAGIGGAFREIRECLGHPAFVVLMMGIAAAIVSQGITFSISNYLYLFVWRFTPLALQLYPLLLFASVIGSFVLVAPLQRRFGKRETAIYAALLGMVFWVIPLTLRHFGLWWPDGSTPSLAGMFVSTFLSNMFSVITGISLSSMVADVVEASEVETGRRSEGTFAAGAFFASKCSTGVGIFITGLLLSFAGVPANARPGQVAPDVIDTLAMTYVGCVALLAIALAVIVRRFPISRADHEARVELLSAAARGDPQARTVHP</sequence>
<dbReference type="Gene3D" id="1.20.1250.20">
    <property type="entry name" value="MFS general substrate transporter like domains"/>
    <property type="match status" value="1"/>
</dbReference>
<gene>
    <name evidence="3" type="ORF">GRI40_00035</name>
</gene>
<dbReference type="Pfam" id="PF13347">
    <property type="entry name" value="MFS_2"/>
    <property type="match status" value="1"/>
</dbReference>
<dbReference type="GO" id="GO:0015293">
    <property type="term" value="F:symporter activity"/>
    <property type="evidence" value="ECO:0007669"/>
    <property type="project" value="InterPro"/>
</dbReference>
<dbReference type="EMBL" id="WTZA01000001">
    <property type="protein sequence ID" value="MXO73612.1"/>
    <property type="molecule type" value="Genomic_DNA"/>
</dbReference>
<evidence type="ECO:0000256" key="2">
    <source>
        <dbReference type="SAM" id="Phobius"/>
    </source>
</evidence>
<feature type="transmembrane region" description="Helical" evidence="2">
    <location>
        <begin position="236"/>
        <end position="262"/>
    </location>
</feature>
<dbReference type="RefSeq" id="WP_160609456.1">
    <property type="nucleotide sequence ID" value="NZ_WTZA01000001.1"/>
</dbReference>
<dbReference type="PANTHER" id="PTHR11328">
    <property type="entry name" value="MAJOR FACILITATOR SUPERFAMILY DOMAIN-CONTAINING PROTEIN"/>
    <property type="match status" value="1"/>
</dbReference>
<feature type="transmembrane region" description="Helical" evidence="2">
    <location>
        <begin position="182"/>
        <end position="201"/>
    </location>
</feature>
<dbReference type="SUPFAM" id="SSF103473">
    <property type="entry name" value="MFS general substrate transporter"/>
    <property type="match status" value="1"/>
</dbReference>
<dbReference type="GO" id="GO:0008643">
    <property type="term" value="P:carbohydrate transport"/>
    <property type="evidence" value="ECO:0007669"/>
    <property type="project" value="InterPro"/>
</dbReference>
<keyword evidence="3" id="KW-0762">Sugar transport</keyword>
<comment type="similarity">
    <text evidence="1">Belongs to the sodium:galactoside symporter (TC 2.A.2) family.</text>
</comment>
<dbReference type="InterPro" id="IPR039672">
    <property type="entry name" value="MFS_2"/>
</dbReference>
<protein>
    <submittedName>
        <fullName evidence="3">Sugar transporter</fullName>
    </submittedName>
</protein>
<dbReference type="GO" id="GO:0005886">
    <property type="term" value="C:plasma membrane"/>
    <property type="evidence" value="ECO:0007669"/>
    <property type="project" value="TreeGrafter"/>
</dbReference>
<keyword evidence="2" id="KW-0472">Membrane</keyword>
<organism evidence="3 4">
    <name type="scientific">Tsuneonella aeria</name>
    <dbReference type="NCBI Taxonomy" id="1837929"/>
    <lineage>
        <taxon>Bacteria</taxon>
        <taxon>Pseudomonadati</taxon>
        <taxon>Pseudomonadota</taxon>
        <taxon>Alphaproteobacteria</taxon>
        <taxon>Sphingomonadales</taxon>
        <taxon>Erythrobacteraceae</taxon>
        <taxon>Tsuneonella</taxon>
    </lineage>
</organism>
<feature type="transmembrane region" description="Helical" evidence="2">
    <location>
        <begin position="426"/>
        <end position="444"/>
    </location>
</feature>
<evidence type="ECO:0000256" key="1">
    <source>
        <dbReference type="ARBA" id="ARBA00009617"/>
    </source>
</evidence>
<keyword evidence="4" id="KW-1185">Reference proteome</keyword>
<keyword evidence="3" id="KW-0813">Transport</keyword>
<feature type="transmembrane region" description="Helical" evidence="2">
    <location>
        <begin position="274"/>
        <end position="292"/>
    </location>
</feature>
<dbReference type="InterPro" id="IPR036259">
    <property type="entry name" value="MFS_trans_sf"/>
</dbReference>
<reference evidence="3 4" key="1">
    <citation type="submission" date="2019-12" db="EMBL/GenBank/DDBJ databases">
        <title>Genomic-based taxomic classification of the family Erythrobacteraceae.</title>
        <authorList>
            <person name="Xu L."/>
        </authorList>
    </citation>
    <scope>NUCLEOTIDE SEQUENCE [LARGE SCALE GENOMIC DNA]</scope>
    <source>
        <strain evidence="3 4">100921-2</strain>
    </source>
</reference>
<feature type="transmembrane region" description="Helical" evidence="2">
    <location>
        <begin position="378"/>
        <end position="406"/>
    </location>
</feature>
<evidence type="ECO:0000313" key="4">
    <source>
        <dbReference type="Proteomes" id="UP000439522"/>
    </source>
</evidence>